<comment type="subcellular location">
    <subcellularLocation>
        <location evidence="1">Membrane</location>
        <topology evidence="1">Multi-pass membrane protein</topology>
    </subcellularLocation>
</comment>
<protein>
    <recommendedName>
        <fullName evidence="16">NADPH oxidase 5</fullName>
    </recommendedName>
</protein>
<feature type="domain" description="FAD-binding FR-type" evidence="13">
    <location>
        <begin position="704"/>
        <end position="840"/>
    </location>
</feature>
<dbReference type="Pfam" id="PF08030">
    <property type="entry name" value="NAD_binding_6"/>
    <property type="match status" value="1"/>
</dbReference>
<keyword evidence="15" id="KW-1185">Reference proteome</keyword>
<evidence type="ECO:0008006" key="16">
    <source>
        <dbReference type="Google" id="ProtNLM"/>
    </source>
</evidence>
<dbReference type="SFLD" id="SFLDG01168">
    <property type="entry name" value="Ferric_reductase_subgroup_(FRE"/>
    <property type="match status" value="1"/>
</dbReference>
<dbReference type="CDD" id="cd06186">
    <property type="entry name" value="NOX_Duox_like_FAD_NADP"/>
    <property type="match status" value="1"/>
</dbReference>
<dbReference type="Proteomes" id="UP001195483">
    <property type="component" value="Unassembled WGS sequence"/>
</dbReference>
<dbReference type="EMBL" id="JAEAOA010001010">
    <property type="protein sequence ID" value="KAK3594676.1"/>
    <property type="molecule type" value="Genomic_DNA"/>
</dbReference>
<dbReference type="Gene3D" id="1.10.238.10">
    <property type="entry name" value="EF-hand"/>
    <property type="match status" value="1"/>
</dbReference>
<keyword evidence="5" id="KW-0106">Calcium</keyword>
<dbReference type="InterPro" id="IPR011992">
    <property type="entry name" value="EF-hand-dom_pair"/>
</dbReference>
<dbReference type="InterPro" id="IPR013121">
    <property type="entry name" value="Fe_red_NAD-bd_6"/>
</dbReference>
<evidence type="ECO:0000256" key="1">
    <source>
        <dbReference type="ARBA" id="ARBA00004141"/>
    </source>
</evidence>
<dbReference type="InterPro" id="IPR050369">
    <property type="entry name" value="RBOH/FRE"/>
</dbReference>
<evidence type="ECO:0000256" key="2">
    <source>
        <dbReference type="ARBA" id="ARBA00022630"/>
    </source>
</evidence>
<feature type="transmembrane region" description="Helical" evidence="11">
    <location>
        <begin position="668"/>
        <end position="685"/>
    </location>
</feature>
<evidence type="ECO:0000256" key="4">
    <source>
        <dbReference type="ARBA" id="ARBA00022827"/>
    </source>
</evidence>
<evidence type="ECO:0000256" key="5">
    <source>
        <dbReference type="ARBA" id="ARBA00022837"/>
    </source>
</evidence>
<dbReference type="InterPro" id="IPR002048">
    <property type="entry name" value="EF_hand_dom"/>
</dbReference>
<dbReference type="InterPro" id="IPR013112">
    <property type="entry name" value="FAD-bd_8"/>
</dbReference>
<dbReference type="SMART" id="SM00054">
    <property type="entry name" value="EFh"/>
    <property type="match status" value="3"/>
</dbReference>
<keyword evidence="7 11" id="KW-1133">Transmembrane helix</keyword>
<dbReference type="InterPro" id="IPR018247">
    <property type="entry name" value="EF_Hand_1_Ca_BS"/>
</dbReference>
<evidence type="ECO:0000259" key="13">
    <source>
        <dbReference type="PROSITE" id="PS51384"/>
    </source>
</evidence>
<keyword evidence="8" id="KW-0560">Oxidoreductase</keyword>
<dbReference type="PANTHER" id="PTHR11972:SF58">
    <property type="entry name" value="NADPH OXIDASE 5"/>
    <property type="match status" value="1"/>
</dbReference>
<dbReference type="InterPro" id="IPR013130">
    <property type="entry name" value="Fe3_Rdtase_TM_dom"/>
</dbReference>
<feature type="transmembrane region" description="Helical" evidence="11">
    <location>
        <begin position="545"/>
        <end position="569"/>
    </location>
</feature>
<sequence>MGDQAAYQQFGPGRTVLSLRRYLPLPKIGHGTEVSLYMTEEEQSPNQRQLLQGSYQRLGSRELSNAAHGKQSRSKTEVIECSRDKKQIYLNEMNTHSLNGTENPAFVPDTRDRSDLTVVTVVNIPGDTSEEITSQSRSDSGSILVDLNEMNTHNLKGTENPAFVPDTRDTSHVTVFTVVNIPRNSSDEIPSQSRSESLGMNTDTQNQSSNIHRFTDDRNKAEPIITIIEIKPKTENDLSVGHEFDSENIEEEAGEVKISEGDDRGQAELKVGDIHKPPDVEVTISAEAEKYDQPEADIISTKRRTVIKALLNTDSSLDAADEDTNWLNWVESEFERIAGDDGEISLDEFKSALGLMKSFFAERFFELFDQDGSGSIEMKELMDGLRMLTKGTPEMKLHFLFNVYDADGSGTIDIDELRTVLKSCMEESSLSLTEENLDKLTEALFESADEDGSGMITFEELKAELEKHPGLLENLTLSAAQWLKPPEKSKKKKKGACRYFTWSYIRNNLRKVIFFSWFVLMNIGLFILGAYNYKDSNGFVIVARGAGMCLNFTCMFVLVLMLRICLTYLRMTKIADFLPLDQNIVFHKMCGLFIAFWALVHTICHIGNSTVVSASTGIGTADILFTTAAGVGYVGLSAYITGWLLDLILIVMIICSMPFVRRGGYFQVFYWTHMLYIFFWILVILHGPSFWKWFLGPGVIFVVEKISRSKLIKKARYGNTYIEEVNLLPSKVTHLVISRPPNFKFQPGDYMLLQVPAIAAHEWHPFTISSAPEMKKHIWLHVRSAGHWTNKLYDYFHSMEKKQISHDSVENKKSAKKEGSKLKTPEKCYFDGPYGTGCREVFDTEHAVLIGAGIGVTPMASILQSVWYKYMELKQTCPKCRHSWHGQVPESMMKLNKANFIWINRDQRSFEWFLSLLAKLEMEQCEDEPSSFDHMIEMHMFMTAAAKKTDMKGIGLQMALELMHKKEKKDLITGLKTKTEAGRPDWNKIFAKIRDEKKGKVKVFYCGAPALGKTIKDTCAKFNFRFCKENF</sequence>
<dbReference type="Pfam" id="PF13499">
    <property type="entry name" value="EF-hand_7"/>
    <property type="match status" value="1"/>
</dbReference>
<dbReference type="GO" id="GO:0042554">
    <property type="term" value="P:superoxide anion generation"/>
    <property type="evidence" value="ECO:0007669"/>
    <property type="project" value="TreeGrafter"/>
</dbReference>
<feature type="domain" description="EF-hand" evidence="12">
    <location>
        <begin position="392"/>
        <end position="427"/>
    </location>
</feature>
<dbReference type="SUPFAM" id="SSF63380">
    <property type="entry name" value="Riboflavin synthase domain-like"/>
    <property type="match status" value="1"/>
</dbReference>
<dbReference type="SUPFAM" id="SSF52343">
    <property type="entry name" value="Ferredoxin reductase-like, C-terminal NADP-linked domain"/>
    <property type="match status" value="1"/>
</dbReference>
<dbReference type="SFLD" id="SFLDG01169">
    <property type="entry name" value="NADPH_oxidase_subgroup_(NOX)"/>
    <property type="match status" value="1"/>
</dbReference>
<dbReference type="SFLD" id="SFLDS00052">
    <property type="entry name" value="Ferric_Reductase_Domain"/>
    <property type="match status" value="1"/>
</dbReference>
<dbReference type="GO" id="GO:0005509">
    <property type="term" value="F:calcium ion binding"/>
    <property type="evidence" value="ECO:0007669"/>
    <property type="project" value="InterPro"/>
</dbReference>
<feature type="domain" description="EF-hand" evidence="12">
    <location>
        <begin position="356"/>
        <end position="391"/>
    </location>
</feature>
<dbReference type="FunFam" id="3.40.50.80:FF:000012">
    <property type="entry name" value="NADPH oxidase, isoform B"/>
    <property type="match status" value="1"/>
</dbReference>
<dbReference type="PROSITE" id="PS50222">
    <property type="entry name" value="EF_HAND_2"/>
    <property type="match status" value="3"/>
</dbReference>
<dbReference type="CDD" id="cd00051">
    <property type="entry name" value="EFh"/>
    <property type="match status" value="2"/>
</dbReference>
<name>A0AAE0VYD4_9BIVA</name>
<keyword evidence="2" id="KW-0285">Flavoprotein</keyword>
<dbReference type="PROSITE" id="PS00018">
    <property type="entry name" value="EF_HAND_1"/>
    <property type="match status" value="3"/>
</dbReference>
<evidence type="ECO:0000256" key="11">
    <source>
        <dbReference type="SAM" id="Phobius"/>
    </source>
</evidence>
<dbReference type="Gene3D" id="2.40.30.10">
    <property type="entry name" value="Translation factors"/>
    <property type="match status" value="1"/>
</dbReference>
<feature type="transmembrane region" description="Helical" evidence="11">
    <location>
        <begin position="512"/>
        <end position="533"/>
    </location>
</feature>
<dbReference type="InterPro" id="IPR039261">
    <property type="entry name" value="FNR_nucleotide-bd"/>
</dbReference>
<dbReference type="Pfam" id="PF08022">
    <property type="entry name" value="FAD_binding_8"/>
    <property type="match status" value="1"/>
</dbReference>
<gene>
    <name evidence="14" type="ORF">CHS0354_016341</name>
</gene>
<dbReference type="PANTHER" id="PTHR11972">
    <property type="entry name" value="NADPH OXIDASE"/>
    <property type="match status" value="1"/>
</dbReference>
<keyword evidence="4" id="KW-0274">FAD</keyword>
<dbReference type="Gene3D" id="3.40.50.80">
    <property type="entry name" value="Nucleotide-binding domain of ferredoxin-NADP reductase (FNR) module"/>
    <property type="match status" value="1"/>
</dbReference>
<dbReference type="GO" id="GO:0016175">
    <property type="term" value="F:superoxide-generating NAD(P)H oxidase activity"/>
    <property type="evidence" value="ECO:0007669"/>
    <property type="project" value="TreeGrafter"/>
</dbReference>
<evidence type="ECO:0000256" key="3">
    <source>
        <dbReference type="ARBA" id="ARBA00022692"/>
    </source>
</evidence>
<dbReference type="Pfam" id="PF13202">
    <property type="entry name" value="EF-hand_5"/>
    <property type="match status" value="1"/>
</dbReference>
<dbReference type="AlphaFoldDB" id="A0AAE0VYD4"/>
<evidence type="ECO:0000256" key="8">
    <source>
        <dbReference type="ARBA" id="ARBA00023002"/>
    </source>
</evidence>
<keyword evidence="6" id="KW-0521">NADP</keyword>
<dbReference type="SUPFAM" id="SSF47473">
    <property type="entry name" value="EF-hand"/>
    <property type="match status" value="1"/>
</dbReference>
<feature type="domain" description="EF-hand" evidence="12">
    <location>
        <begin position="436"/>
        <end position="471"/>
    </location>
</feature>
<reference evidence="14" key="3">
    <citation type="submission" date="2023-05" db="EMBL/GenBank/DDBJ databases">
        <authorList>
            <person name="Smith C.H."/>
        </authorList>
    </citation>
    <scope>NUCLEOTIDE SEQUENCE</scope>
    <source>
        <strain evidence="14">CHS0354</strain>
        <tissue evidence="14">Mantle</tissue>
    </source>
</reference>
<feature type="region of interest" description="Disordered" evidence="10">
    <location>
        <begin position="184"/>
        <end position="210"/>
    </location>
</feature>
<dbReference type="Pfam" id="PF01794">
    <property type="entry name" value="Ferric_reduct"/>
    <property type="match status" value="1"/>
</dbReference>
<reference evidence="14" key="1">
    <citation type="journal article" date="2021" name="Genome Biol. Evol.">
        <title>A High-Quality Reference Genome for a Parasitic Bivalve with Doubly Uniparental Inheritance (Bivalvia: Unionida).</title>
        <authorList>
            <person name="Smith C.H."/>
        </authorList>
    </citation>
    <scope>NUCLEOTIDE SEQUENCE</scope>
    <source>
        <strain evidence="14">CHS0354</strain>
    </source>
</reference>
<accession>A0AAE0VYD4</accession>
<feature type="transmembrane region" description="Helical" evidence="11">
    <location>
        <begin position="631"/>
        <end position="656"/>
    </location>
</feature>
<evidence type="ECO:0000313" key="15">
    <source>
        <dbReference type="Proteomes" id="UP001195483"/>
    </source>
</evidence>
<dbReference type="PROSITE" id="PS51384">
    <property type="entry name" value="FAD_FR"/>
    <property type="match status" value="1"/>
</dbReference>
<dbReference type="InterPro" id="IPR017938">
    <property type="entry name" value="Riboflavin_synthase-like_b-brl"/>
</dbReference>
<keyword evidence="9 11" id="KW-0472">Membrane</keyword>
<evidence type="ECO:0000256" key="7">
    <source>
        <dbReference type="ARBA" id="ARBA00022989"/>
    </source>
</evidence>
<evidence type="ECO:0000259" key="12">
    <source>
        <dbReference type="PROSITE" id="PS50222"/>
    </source>
</evidence>
<reference evidence="14" key="2">
    <citation type="journal article" date="2021" name="Genome Biol. Evol.">
        <title>Developing a high-quality reference genome for a parasitic bivalve with doubly uniparental inheritance (Bivalvia: Unionida).</title>
        <authorList>
            <person name="Smith C.H."/>
        </authorList>
    </citation>
    <scope>NUCLEOTIDE SEQUENCE</scope>
    <source>
        <strain evidence="14">CHS0354</strain>
        <tissue evidence="14">Mantle</tissue>
    </source>
</reference>
<proteinExistence type="predicted"/>
<dbReference type="GO" id="GO:0043020">
    <property type="term" value="C:NADPH oxidase complex"/>
    <property type="evidence" value="ECO:0007669"/>
    <property type="project" value="TreeGrafter"/>
</dbReference>
<dbReference type="InterPro" id="IPR017927">
    <property type="entry name" value="FAD-bd_FR_type"/>
</dbReference>
<comment type="caution">
    <text evidence="14">The sequence shown here is derived from an EMBL/GenBank/DDBJ whole genome shotgun (WGS) entry which is preliminary data.</text>
</comment>
<dbReference type="GO" id="GO:0006952">
    <property type="term" value="P:defense response"/>
    <property type="evidence" value="ECO:0007669"/>
    <property type="project" value="TreeGrafter"/>
</dbReference>
<organism evidence="14 15">
    <name type="scientific">Potamilus streckersoni</name>
    <dbReference type="NCBI Taxonomy" id="2493646"/>
    <lineage>
        <taxon>Eukaryota</taxon>
        <taxon>Metazoa</taxon>
        <taxon>Spiralia</taxon>
        <taxon>Lophotrochozoa</taxon>
        <taxon>Mollusca</taxon>
        <taxon>Bivalvia</taxon>
        <taxon>Autobranchia</taxon>
        <taxon>Heteroconchia</taxon>
        <taxon>Palaeoheterodonta</taxon>
        <taxon>Unionida</taxon>
        <taxon>Unionoidea</taxon>
        <taxon>Unionidae</taxon>
        <taxon>Ambleminae</taxon>
        <taxon>Lampsilini</taxon>
        <taxon>Potamilus</taxon>
    </lineage>
</organism>
<dbReference type="FunFam" id="2.40.30.10:FF:000056">
    <property type="entry name" value="NADPH oxidase 5"/>
    <property type="match status" value="1"/>
</dbReference>
<evidence type="ECO:0000256" key="9">
    <source>
        <dbReference type="ARBA" id="ARBA00023136"/>
    </source>
</evidence>
<keyword evidence="3 11" id="KW-0812">Transmembrane</keyword>
<evidence type="ECO:0000256" key="10">
    <source>
        <dbReference type="SAM" id="MobiDB-lite"/>
    </source>
</evidence>
<evidence type="ECO:0000256" key="6">
    <source>
        <dbReference type="ARBA" id="ARBA00022857"/>
    </source>
</evidence>
<feature type="transmembrane region" description="Helical" evidence="11">
    <location>
        <begin position="590"/>
        <end position="611"/>
    </location>
</feature>
<evidence type="ECO:0000313" key="14">
    <source>
        <dbReference type="EMBL" id="KAK3594676.1"/>
    </source>
</evidence>